<reference evidence="6 7" key="1">
    <citation type="journal article" date="2017" name="Curr. Biol.">
        <title>Genome architecture and evolution of a unichromosomal asexual nematode.</title>
        <authorList>
            <person name="Fradin H."/>
            <person name="Zegar C."/>
            <person name="Gutwein M."/>
            <person name="Lucas J."/>
            <person name="Kovtun M."/>
            <person name="Corcoran D."/>
            <person name="Baugh L.R."/>
            <person name="Kiontke K."/>
            <person name="Gunsalus K."/>
            <person name="Fitch D.H."/>
            <person name="Piano F."/>
        </authorList>
    </citation>
    <scope>NUCLEOTIDE SEQUENCE [LARGE SCALE GENOMIC DNA]</scope>
    <source>
        <strain evidence="6">PF1309</strain>
    </source>
</reference>
<dbReference type="AlphaFoldDB" id="A0A2A2LWW2"/>
<evidence type="ECO:0000256" key="3">
    <source>
        <dbReference type="RuleBase" id="RU000682"/>
    </source>
</evidence>
<feature type="DNA-binding region" description="Homeobox" evidence="2">
    <location>
        <begin position="36"/>
        <end position="80"/>
    </location>
</feature>
<dbReference type="Pfam" id="PF00046">
    <property type="entry name" value="Homeodomain"/>
    <property type="match status" value="1"/>
</dbReference>
<evidence type="ECO:0000259" key="5">
    <source>
        <dbReference type="PROSITE" id="PS50071"/>
    </source>
</evidence>
<comment type="subcellular location">
    <subcellularLocation>
        <location evidence="1 2 3">Nucleus</location>
    </subcellularLocation>
</comment>
<dbReference type="SUPFAM" id="SSF46689">
    <property type="entry name" value="Homeodomain-like"/>
    <property type="match status" value="1"/>
</dbReference>
<dbReference type="InterPro" id="IPR001356">
    <property type="entry name" value="HD"/>
</dbReference>
<dbReference type="EMBL" id="LIAE01006361">
    <property type="protein sequence ID" value="PAV90724.1"/>
    <property type="molecule type" value="Genomic_DNA"/>
</dbReference>
<protein>
    <recommendedName>
        <fullName evidence="5">Homeobox domain-containing protein</fullName>
    </recommendedName>
</protein>
<sequence>MPKRTREYFIFAVNRFPASQLNLNLAQQGLMQMSSRRKRRVLFSQQQVAELERRFRVNRYLNAQDREHLARAIGLTPTQHKRQEKEKKMDGTCRDKSGTPSSNPDEEERESPRVKPDKIIEDVKPAVMFPSTGIMPDSNGLPDLSSHSLYPQAMYPANGYTPQGFAFTPYAPSPYTQAAPYFGRFQL</sequence>
<dbReference type="SMART" id="SM00389">
    <property type="entry name" value="HOX"/>
    <property type="match status" value="1"/>
</dbReference>
<evidence type="ECO:0000256" key="4">
    <source>
        <dbReference type="SAM" id="MobiDB-lite"/>
    </source>
</evidence>
<evidence type="ECO:0000256" key="2">
    <source>
        <dbReference type="PROSITE-ProRule" id="PRU00108"/>
    </source>
</evidence>
<dbReference type="STRING" id="2018661.A0A2A2LWW2"/>
<gene>
    <name evidence="6" type="ORF">WR25_12654</name>
</gene>
<dbReference type="GO" id="GO:0000981">
    <property type="term" value="F:DNA-binding transcription factor activity, RNA polymerase II-specific"/>
    <property type="evidence" value="ECO:0007669"/>
    <property type="project" value="TreeGrafter"/>
</dbReference>
<evidence type="ECO:0000313" key="6">
    <source>
        <dbReference type="EMBL" id="PAV90724.1"/>
    </source>
</evidence>
<keyword evidence="7" id="KW-1185">Reference proteome</keyword>
<keyword evidence="2 3" id="KW-0238">DNA-binding</keyword>
<dbReference type="Gene3D" id="1.10.10.60">
    <property type="entry name" value="Homeodomain-like"/>
    <property type="match status" value="1"/>
</dbReference>
<dbReference type="GO" id="GO:0000978">
    <property type="term" value="F:RNA polymerase II cis-regulatory region sequence-specific DNA binding"/>
    <property type="evidence" value="ECO:0007669"/>
    <property type="project" value="TreeGrafter"/>
</dbReference>
<dbReference type="PROSITE" id="PS50071">
    <property type="entry name" value="HOMEOBOX_2"/>
    <property type="match status" value="1"/>
</dbReference>
<dbReference type="GO" id="GO:0005634">
    <property type="term" value="C:nucleus"/>
    <property type="evidence" value="ECO:0007669"/>
    <property type="project" value="UniProtKB-SubCell"/>
</dbReference>
<dbReference type="GO" id="GO:0030154">
    <property type="term" value="P:cell differentiation"/>
    <property type="evidence" value="ECO:0007669"/>
    <property type="project" value="TreeGrafter"/>
</dbReference>
<dbReference type="PANTHER" id="PTHR24340">
    <property type="entry name" value="HOMEOBOX PROTEIN NKX"/>
    <property type="match status" value="1"/>
</dbReference>
<feature type="domain" description="Homeobox" evidence="5">
    <location>
        <begin position="34"/>
        <end position="79"/>
    </location>
</feature>
<dbReference type="InterPro" id="IPR009057">
    <property type="entry name" value="Homeodomain-like_sf"/>
</dbReference>
<feature type="region of interest" description="Disordered" evidence="4">
    <location>
        <begin position="75"/>
        <end position="118"/>
    </location>
</feature>
<evidence type="ECO:0000313" key="7">
    <source>
        <dbReference type="Proteomes" id="UP000218231"/>
    </source>
</evidence>
<dbReference type="Proteomes" id="UP000218231">
    <property type="component" value="Unassembled WGS sequence"/>
</dbReference>
<accession>A0A2A2LWW2</accession>
<dbReference type="OrthoDB" id="3137333at2759"/>
<keyword evidence="2 3" id="KW-0371">Homeobox</keyword>
<dbReference type="InterPro" id="IPR050394">
    <property type="entry name" value="Homeobox_NK-like"/>
</dbReference>
<name>A0A2A2LWW2_9BILA</name>
<comment type="caution">
    <text evidence="6">The sequence shown here is derived from an EMBL/GenBank/DDBJ whole genome shotgun (WGS) entry which is preliminary data.</text>
</comment>
<feature type="compositionally biased region" description="Basic and acidic residues" evidence="4">
    <location>
        <begin position="81"/>
        <end position="97"/>
    </location>
</feature>
<organism evidence="6 7">
    <name type="scientific">Diploscapter pachys</name>
    <dbReference type="NCBI Taxonomy" id="2018661"/>
    <lineage>
        <taxon>Eukaryota</taxon>
        <taxon>Metazoa</taxon>
        <taxon>Ecdysozoa</taxon>
        <taxon>Nematoda</taxon>
        <taxon>Chromadorea</taxon>
        <taxon>Rhabditida</taxon>
        <taxon>Rhabditina</taxon>
        <taxon>Rhabditomorpha</taxon>
        <taxon>Rhabditoidea</taxon>
        <taxon>Rhabditidae</taxon>
        <taxon>Diploscapter</taxon>
    </lineage>
</organism>
<proteinExistence type="predicted"/>
<keyword evidence="2 3" id="KW-0539">Nucleus</keyword>
<dbReference type="CDD" id="cd00086">
    <property type="entry name" value="homeodomain"/>
    <property type="match status" value="1"/>
</dbReference>
<evidence type="ECO:0000256" key="1">
    <source>
        <dbReference type="ARBA" id="ARBA00004123"/>
    </source>
</evidence>